<evidence type="ECO:0000256" key="1">
    <source>
        <dbReference type="SAM" id="MobiDB-lite"/>
    </source>
</evidence>
<gene>
    <name evidence="2" type="ORF">Cvel_21892</name>
</gene>
<feature type="compositionally biased region" description="Basic and acidic residues" evidence="1">
    <location>
        <begin position="211"/>
        <end position="226"/>
    </location>
</feature>
<proteinExistence type="predicted"/>
<accession>A0A0G4GH40</accession>
<feature type="region of interest" description="Disordered" evidence="1">
    <location>
        <begin position="1"/>
        <end position="25"/>
    </location>
</feature>
<feature type="region of interest" description="Disordered" evidence="1">
    <location>
        <begin position="203"/>
        <end position="255"/>
    </location>
</feature>
<dbReference type="EMBL" id="CDMZ01001210">
    <property type="protein sequence ID" value="CEM29024.1"/>
    <property type="molecule type" value="Genomic_DNA"/>
</dbReference>
<evidence type="ECO:0000313" key="2">
    <source>
        <dbReference type="EMBL" id="CEM29024.1"/>
    </source>
</evidence>
<dbReference type="VEuPathDB" id="CryptoDB:Cvel_21892"/>
<name>A0A0G4GH40_9ALVE</name>
<sequence>PPEMSTWRNIWNPFRNGEKPSSRKRRYSIWNPFQNERRDCGGQQSPPAARLVESPGPLCLLSGFSNSTHPHKKREMGKTLDRRSKDINDDAVIVEVLGRFFALADGVGSVRTSGKANAFDLPAASLRSLASWSEGTGKDCLDPDEMRREVFDILLHQREVPTHTELPPCDRAFLSSSGLPFPPVPPNMKGNCTDSTLKSLGYRSVSGERCQQSEEQRRKSEGDARGRHVTSTDARARPPRRSQSDPDPAPFGSTVSEHILDEAVVLAVADFFVNAEEPAEGDP</sequence>
<dbReference type="AlphaFoldDB" id="A0A0G4GH40"/>
<reference evidence="2" key="1">
    <citation type="submission" date="2014-11" db="EMBL/GenBank/DDBJ databases">
        <authorList>
            <person name="Otto D Thomas"/>
            <person name="Naeem Raeece"/>
        </authorList>
    </citation>
    <scope>NUCLEOTIDE SEQUENCE</scope>
</reference>
<feature type="non-terminal residue" evidence="2">
    <location>
        <position position="1"/>
    </location>
</feature>
<organism evidence="2">
    <name type="scientific">Chromera velia CCMP2878</name>
    <dbReference type="NCBI Taxonomy" id="1169474"/>
    <lineage>
        <taxon>Eukaryota</taxon>
        <taxon>Sar</taxon>
        <taxon>Alveolata</taxon>
        <taxon>Colpodellida</taxon>
        <taxon>Chromeraceae</taxon>
        <taxon>Chromera</taxon>
    </lineage>
</organism>
<protein>
    <submittedName>
        <fullName evidence="2">Uncharacterized protein</fullName>
    </submittedName>
</protein>